<evidence type="ECO:0000256" key="4">
    <source>
        <dbReference type="ARBA" id="ARBA00006376"/>
    </source>
</evidence>
<evidence type="ECO:0000256" key="2">
    <source>
        <dbReference type="ARBA" id="ARBA00001933"/>
    </source>
</evidence>
<name>A0A1J8QJW2_9AGAM</name>
<dbReference type="STRING" id="180088.A0A1J8QJW2"/>
<accession>A0A1J8QJW2</accession>
<dbReference type="Pfam" id="PF00464">
    <property type="entry name" value="SHMT"/>
    <property type="match status" value="2"/>
</dbReference>
<evidence type="ECO:0000256" key="5">
    <source>
        <dbReference type="ARBA" id="ARBA00022563"/>
    </source>
</evidence>
<sequence>MLRLLIRPLHLPITRSSSLRFKRGFSLSSKKMATAATPDFNKDLYAPLAEIDPEIQNIIDKETWRQFSGLELIASENLTSRATLEANGSILTNKYSEGLPAARYYGGNEYIDELEVLCRERALKAFNLDPAKWGVNVQPYSGSVSDSVGALLVLTCESMLDCQVCPKHILIRDISHHVTDSFAALTALLQPQDRLMGLGLPDGGHLTHGYYTAKKKMTASSIYFQSFPYAVDPTTHLIDYAGLQRQAKIFKPRLIICGASAYPRDWDYAALKKTADAEGAYLMADIAHTSGLIAAQTLNNPFEFCDVVTTTTHKTLRGPRAGLIFFKKDGPNSQDLEKRVNDAVFPACQGGPHNNVRTPIFLGFRVHADKKPYQTIAAVATALLQVSQPSFKAYAKQVIANAQTLASVLIEYGYKLQTGGTDNHLVLWDLRPIGLTGSKVEKVCDLLGITINKNAVSGDASAQTPGGIRLGTSALTSRNMTEEDIKSVAGFLHRAVQLSLFLQKEAGSKLLKDFIRVATTEGSAGAAQVKELRKDVVQFARKWPLPGADVSTLQRPAGIEEEF</sequence>
<feature type="domain" description="Serine hydroxymethyltransferase-like" evidence="9">
    <location>
        <begin position="182"/>
        <end position="491"/>
    </location>
</feature>
<dbReference type="SUPFAM" id="SSF53383">
    <property type="entry name" value="PLP-dependent transferases"/>
    <property type="match status" value="1"/>
</dbReference>
<dbReference type="GO" id="GO:0005739">
    <property type="term" value="C:mitochondrion"/>
    <property type="evidence" value="ECO:0007669"/>
    <property type="project" value="TreeGrafter"/>
</dbReference>
<dbReference type="Gene3D" id="3.90.1150.10">
    <property type="entry name" value="Aspartate Aminotransferase, domain 1"/>
    <property type="match status" value="2"/>
</dbReference>
<dbReference type="InterPro" id="IPR001085">
    <property type="entry name" value="Ser_HO-MeTrfase"/>
</dbReference>
<dbReference type="Gene3D" id="3.40.640.10">
    <property type="entry name" value="Type I PLP-dependent aspartate aminotransferase-like (Major domain)"/>
    <property type="match status" value="2"/>
</dbReference>
<dbReference type="OrthoDB" id="10265628at2759"/>
<comment type="catalytic activity">
    <reaction evidence="1 8">
        <text>(6R)-5,10-methylene-5,6,7,8-tetrahydrofolate + glycine + H2O = (6S)-5,6,7,8-tetrahydrofolate + L-serine</text>
        <dbReference type="Rhea" id="RHEA:15481"/>
        <dbReference type="ChEBI" id="CHEBI:15377"/>
        <dbReference type="ChEBI" id="CHEBI:15636"/>
        <dbReference type="ChEBI" id="CHEBI:33384"/>
        <dbReference type="ChEBI" id="CHEBI:57305"/>
        <dbReference type="ChEBI" id="CHEBI:57453"/>
        <dbReference type="EC" id="2.1.2.1"/>
    </reaction>
</comment>
<evidence type="ECO:0000313" key="11">
    <source>
        <dbReference type="Proteomes" id="UP000183567"/>
    </source>
</evidence>
<keyword evidence="6 8" id="KW-0808">Transferase</keyword>
<dbReference type="InterPro" id="IPR015422">
    <property type="entry name" value="PyrdxlP-dep_Trfase_small"/>
</dbReference>
<organism evidence="10 11">
    <name type="scientific">Rhizopogon vesiculosus</name>
    <dbReference type="NCBI Taxonomy" id="180088"/>
    <lineage>
        <taxon>Eukaryota</taxon>
        <taxon>Fungi</taxon>
        <taxon>Dikarya</taxon>
        <taxon>Basidiomycota</taxon>
        <taxon>Agaricomycotina</taxon>
        <taxon>Agaricomycetes</taxon>
        <taxon>Agaricomycetidae</taxon>
        <taxon>Boletales</taxon>
        <taxon>Suillineae</taxon>
        <taxon>Rhizopogonaceae</taxon>
        <taxon>Rhizopogon</taxon>
    </lineage>
</organism>
<dbReference type="EMBL" id="LVVM01000338">
    <property type="protein sequence ID" value="OJA20935.1"/>
    <property type="molecule type" value="Genomic_DNA"/>
</dbReference>
<comment type="similarity">
    <text evidence="4 8">Belongs to the SHMT family.</text>
</comment>
<dbReference type="PROSITE" id="PS00096">
    <property type="entry name" value="SHMT"/>
    <property type="match status" value="1"/>
</dbReference>
<dbReference type="GO" id="GO:0004372">
    <property type="term" value="F:glycine hydroxymethyltransferase activity"/>
    <property type="evidence" value="ECO:0007669"/>
    <property type="project" value="UniProtKB-EC"/>
</dbReference>
<dbReference type="GO" id="GO:0035999">
    <property type="term" value="P:tetrahydrofolate interconversion"/>
    <property type="evidence" value="ECO:0007669"/>
    <property type="project" value="UniProtKB-UniPathway"/>
</dbReference>
<dbReference type="InterPro" id="IPR015424">
    <property type="entry name" value="PyrdxlP-dep_Trfase"/>
</dbReference>
<gene>
    <name evidence="10" type="ORF">AZE42_06494</name>
</gene>
<reference evidence="10 11" key="1">
    <citation type="submission" date="2016-03" db="EMBL/GenBank/DDBJ databases">
        <title>Comparative genomics of the ectomycorrhizal sister species Rhizopogon vinicolor and Rhizopogon vesiculosus (Basidiomycota: Boletales) reveals a divergence of the mating type B locus.</title>
        <authorList>
            <person name="Mujic A.B."/>
            <person name="Kuo A."/>
            <person name="Tritt A."/>
            <person name="Lipzen A."/>
            <person name="Chen C."/>
            <person name="Johnson J."/>
            <person name="Sharma A."/>
            <person name="Barry K."/>
            <person name="Grigoriev I.V."/>
            <person name="Spatafora J.W."/>
        </authorList>
    </citation>
    <scope>NUCLEOTIDE SEQUENCE [LARGE SCALE GENOMIC DNA]</scope>
    <source>
        <strain evidence="10 11">AM-OR11-056</strain>
    </source>
</reference>
<dbReference type="InterPro" id="IPR049943">
    <property type="entry name" value="Ser_HO-MeTrfase-like"/>
</dbReference>
<dbReference type="InterPro" id="IPR039429">
    <property type="entry name" value="SHMT-like_dom"/>
</dbReference>
<comment type="caution">
    <text evidence="10">The sequence shown here is derived from an EMBL/GenBank/DDBJ whole genome shotgun (WGS) entry which is preliminary data.</text>
</comment>
<keyword evidence="5 8" id="KW-0554">One-carbon metabolism</keyword>
<feature type="domain" description="Serine hydroxymethyltransferase-like" evidence="9">
    <location>
        <begin position="48"/>
        <end position="146"/>
    </location>
</feature>
<evidence type="ECO:0000256" key="3">
    <source>
        <dbReference type="ARBA" id="ARBA00004777"/>
    </source>
</evidence>
<dbReference type="PANTHER" id="PTHR11680:SF35">
    <property type="entry name" value="SERINE HYDROXYMETHYLTRANSFERASE 1"/>
    <property type="match status" value="1"/>
</dbReference>
<evidence type="ECO:0000256" key="8">
    <source>
        <dbReference type="RuleBase" id="RU000585"/>
    </source>
</evidence>
<dbReference type="InterPro" id="IPR015421">
    <property type="entry name" value="PyrdxlP-dep_Trfase_major"/>
</dbReference>
<evidence type="ECO:0000259" key="9">
    <source>
        <dbReference type="Pfam" id="PF00464"/>
    </source>
</evidence>
<dbReference type="GO" id="GO:0030170">
    <property type="term" value="F:pyridoxal phosphate binding"/>
    <property type="evidence" value="ECO:0007669"/>
    <property type="project" value="InterPro"/>
</dbReference>
<dbReference type="EC" id="2.1.2.1" evidence="8"/>
<dbReference type="InterPro" id="IPR019798">
    <property type="entry name" value="Ser_HO-MeTrfase_PLP_BS"/>
</dbReference>
<dbReference type="PANTHER" id="PTHR11680">
    <property type="entry name" value="SERINE HYDROXYMETHYLTRANSFERASE"/>
    <property type="match status" value="1"/>
</dbReference>
<dbReference type="CDD" id="cd00378">
    <property type="entry name" value="SHMT"/>
    <property type="match status" value="1"/>
</dbReference>
<dbReference type="GO" id="GO:0019264">
    <property type="term" value="P:glycine biosynthetic process from serine"/>
    <property type="evidence" value="ECO:0007669"/>
    <property type="project" value="InterPro"/>
</dbReference>
<proteinExistence type="inferred from homology"/>
<comment type="cofactor">
    <cofactor evidence="2 8">
        <name>pyridoxal 5'-phosphate</name>
        <dbReference type="ChEBI" id="CHEBI:597326"/>
    </cofactor>
</comment>
<evidence type="ECO:0000313" key="10">
    <source>
        <dbReference type="EMBL" id="OJA20935.1"/>
    </source>
</evidence>
<protein>
    <recommendedName>
        <fullName evidence="8">Serine hydroxymethyltransferase</fullName>
        <ecNumber evidence="8">2.1.2.1</ecNumber>
    </recommendedName>
</protein>
<dbReference type="Proteomes" id="UP000183567">
    <property type="component" value="Unassembled WGS sequence"/>
</dbReference>
<keyword evidence="11" id="KW-1185">Reference proteome</keyword>
<keyword evidence="7 8" id="KW-0663">Pyridoxal phosphate</keyword>
<comment type="function">
    <text evidence="8">Interconversion of serine and glycine.</text>
</comment>
<dbReference type="AlphaFoldDB" id="A0A1J8QJW2"/>
<dbReference type="UniPathway" id="UPA00193"/>
<evidence type="ECO:0000256" key="7">
    <source>
        <dbReference type="ARBA" id="ARBA00022898"/>
    </source>
</evidence>
<comment type="pathway">
    <text evidence="3 8">One-carbon metabolism; tetrahydrofolate interconversion.</text>
</comment>
<evidence type="ECO:0000256" key="1">
    <source>
        <dbReference type="ARBA" id="ARBA00001528"/>
    </source>
</evidence>
<evidence type="ECO:0000256" key="6">
    <source>
        <dbReference type="ARBA" id="ARBA00022679"/>
    </source>
</evidence>